<feature type="region of interest" description="Disordered" evidence="1">
    <location>
        <begin position="16"/>
        <end position="67"/>
    </location>
</feature>
<feature type="region of interest" description="Disordered" evidence="1">
    <location>
        <begin position="518"/>
        <end position="542"/>
    </location>
</feature>
<protein>
    <submittedName>
        <fullName evidence="2">Uncharacterized protein</fullName>
    </submittedName>
</protein>
<evidence type="ECO:0000256" key="1">
    <source>
        <dbReference type="SAM" id="MobiDB-lite"/>
    </source>
</evidence>
<organism evidence="2 3">
    <name type="scientific">Coniochaeta hoffmannii</name>
    <dbReference type="NCBI Taxonomy" id="91930"/>
    <lineage>
        <taxon>Eukaryota</taxon>
        <taxon>Fungi</taxon>
        <taxon>Dikarya</taxon>
        <taxon>Ascomycota</taxon>
        <taxon>Pezizomycotina</taxon>
        <taxon>Sordariomycetes</taxon>
        <taxon>Sordariomycetidae</taxon>
        <taxon>Coniochaetales</taxon>
        <taxon>Coniochaetaceae</taxon>
        <taxon>Coniochaeta</taxon>
    </lineage>
</organism>
<reference evidence="2" key="1">
    <citation type="submission" date="2022-07" db="EMBL/GenBank/DDBJ databases">
        <title>Fungi with potential for degradation of polypropylene.</title>
        <authorList>
            <person name="Gostincar C."/>
        </authorList>
    </citation>
    <scope>NUCLEOTIDE SEQUENCE</scope>
    <source>
        <strain evidence="2">EXF-13287</strain>
    </source>
</reference>
<dbReference type="SUPFAM" id="SSF50630">
    <property type="entry name" value="Acid proteases"/>
    <property type="match status" value="2"/>
</dbReference>
<accession>A0AA38VTQ8</accession>
<dbReference type="EMBL" id="JANBVN010000006">
    <property type="protein sequence ID" value="KAJ9165151.1"/>
    <property type="molecule type" value="Genomic_DNA"/>
</dbReference>
<sequence length="565" mass="62647">MAESLARGFDTWLRATNRETNPGVSGPLIPRHDNGRTPPHTGAIPPASVYGTPDEGPTSVVVKQPETRPISQEQLVAEVKRIYDGLVMVESKCIEVDNARNAQQDLEDVYERVVIPGIVSTLEANCDCDFSIDVHSVPQLGDESVRRVIYITLPIAASTQLQELVRSELARKMPLQAQQTRLKFRLGSATKPTWWTGDPADVAHSRANQQRDFSSGRKQYFVEGFAGLNPLEAFPDSGADSCLISPGMASSLDLDVVPGTARTIHLANKKPVRSPGMVPVAWTFSGETTAHILECWVLPGCLHPLVLGRKFLRDTQTLTKCISRIKSRLVSLPKRLGLRLLGAEKQRLWGYLDGNLTAALPDTGSDVMLVSSDYARKIGLNVDRGRSNWLEVEFADGSTAWTSGVARNVPWSVGGKMVHCDFHVLDNLCVDVVLSNDYLFETRVFSENSDCFFDTDSEEDLLQLCNIRLIGRFSDGLGGLEDEYLEDVSSLDAFSPEMVSREVARRDLIRDKIDAGIPRALDRPPTGEADDDDPQGQPRQVKWWKKRVNVPIPLKYLRRGGRMEE</sequence>
<proteinExistence type="predicted"/>
<evidence type="ECO:0000313" key="2">
    <source>
        <dbReference type="EMBL" id="KAJ9165151.1"/>
    </source>
</evidence>
<dbReference type="Gene3D" id="2.40.70.10">
    <property type="entry name" value="Acid Proteases"/>
    <property type="match status" value="2"/>
</dbReference>
<dbReference type="CDD" id="cd00303">
    <property type="entry name" value="retropepsin_like"/>
    <property type="match status" value="2"/>
</dbReference>
<name>A0AA38VTQ8_9PEZI</name>
<gene>
    <name evidence="2" type="ORF">NKR19_g739</name>
</gene>
<evidence type="ECO:0000313" key="3">
    <source>
        <dbReference type="Proteomes" id="UP001174691"/>
    </source>
</evidence>
<dbReference type="InterPro" id="IPR021109">
    <property type="entry name" value="Peptidase_aspartic_dom_sf"/>
</dbReference>
<comment type="caution">
    <text evidence="2">The sequence shown here is derived from an EMBL/GenBank/DDBJ whole genome shotgun (WGS) entry which is preliminary data.</text>
</comment>
<dbReference type="Pfam" id="PF13650">
    <property type="entry name" value="Asp_protease_2"/>
    <property type="match status" value="1"/>
</dbReference>
<dbReference type="Proteomes" id="UP001174691">
    <property type="component" value="Unassembled WGS sequence"/>
</dbReference>
<keyword evidence="3" id="KW-1185">Reference proteome</keyword>
<dbReference type="AlphaFoldDB" id="A0AA38VTQ8"/>